<accession>K9VGF2</accession>
<evidence type="ECO:0000313" key="2">
    <source>
        <dbReference type="Proteomes" id="UP000010478"/>
    </source>
</evidence>
<evidence type="ECO:0008006" key="3">
    <source>
        <dbReference type="Google" id="ProtNLM"/>
    </source>
</evidence>
<dbReference type="PANTHER" id="PTHR36891">
    <property type="entry name" value="OS01G0127400 PROTEIN"/>
    <property type="match status" value="1"/>
</dbReference>
<sequence precursor="true">MNRRPLTVVLIVPTGVGASIGGFAGDALPVARAIAQISDTLITHPNVLNGAQLYWPIPNALYVEGYALDKFAAGCWGLQPVHQNRIGLILDSAIEPDLQLRHLQAADAARATLGLNITDCVLTDRPLQVELRISESGASWGTIGNPDSLLRAAEKLIEQARVEAIAVVARFPDDEGSLALENYRRGKGVDPLAGAEALISHLIVRTFKIPCAHAPALSALPLDPHLSPRSAAEEIGYTFLPCVLAGLGKAPQFVTPTVGQASCLSQFVTPTVGQASCLSQFVTPTVGQASCLSQVWGGQDARTQVWGGQDAHPTREKFYANRRDFESQGLWADRVDAVVIPATACGGSAILSLSARSSVQIIAVGDNKTQMQATPEKLGIKALQVNSYLEAIGVLVALRAGISPASLGADISSLRCLSD</sequence>
<name>K9VGF2_9CYAN</name>
<evidence type="ECO:0000313" key="1">
    <source>
        <dbReference type="EMBL" id="AFZ06340.1"/>
    </source>
</evidence>
<dbReference type="AlphaFoldDB" id="K9VGF2"/>
<dbReference type="eggNOG" id="COG0388">
    <property type="taxonomic scope" value="Bacteria"/>
</dbReference>
<organism evidence="1 2">
    <name type="scientific">Phormidium nigroviride PCC 7112</name>
    <dbReference type="NCBI Taxonomy" id="179408"/>
    <lineage>
        <taxon>Bacteria</taxon>
        <taxon>Bacillati</taxon>
        <taxon>Cyanobacteriota</taxon>
        <taxon>Cyanophyceae</taxon>
        <taxon>Oscillatoriophycideae</taxon>
        <taxon>Oscillatoriales</taxon>
        <taxon>Oscillatoriaceae</taxon>
        <taxon>Phormidium</taxon>
    </lineage>
</organism>
<protein>
    <recommendedName>
        <fullName evidence="3">DUF3326 domain-containing protein</fullName>
    </recommendedName>
</protein>
<dbReference type="RefSeq" id="WP_015175653.1">
    <property type="nucleotide sequence ID" value="NC_019729.1"/>
</dbReference>
<dbReference type="InterPro" id="IPR021763">
    <property type="entry name" value="DUF3326"/>
</dbReference>
<keyword evidence="2" id="KW-1185">Reference proteome</keyword>
<dbReference type="KEGG" id="oni:Osc7112_1855"/>
<proteinExistence type="predicted"/>
<dbReference type="EMBL" id="CP003614">
    <property type="protein sequence ID" value="AFZ06340.1"/>
    <property type="molecule type" value="Genomic_DNA"/>
</dbReference>
<dbReference type="Pfam" id="PF11805">
    <property type="entry name" value="DUF3326"/>
    <property type="match status" value="2"/>
</dbReference>
<dbReference type="PATRIC" id="fig|179408.3.peg.2256"/>
<gene>
    <name evidence="1" type="ORF">Osc7112_1855</name>
</gene>
<dbReference type="HOGENOM" id="CLU_035655_0_0_3"/>
<dbReference type="STRING" id="179408.Osc7112_1855"/>
<dbReference type="PANTHER" id="PTHR36891:SF1">
    <property type="entry name" value="OS01G0127400 PROTEIN"/>
    <property type="match status" value="1"/>
</dbReference>
<reference evidence="1 2" key="1">
    <citation type="submission" date="2012-05" db="EMBL/GenBank/DDBJ databases">
        <title>Finished chromosome of genome of Oscillatoria sp. PCC 7112.</title>
        <authorList>
            <consortium name="US DOE Joint Genome Institute"/>
            <person name="Gugger M."/>
            <person name="Coursin T."/>
            <person name="Rippka R."/>
            <person name="Tandeau De Marsac N."/>
            <person name="Huntemann M."/>
            <person name="Wei C.-L."/>
            <person name="Han J."/>
            <person name="Detter J.C."/>
            <person name="Han C."/>
            <person name="Tapia R."/>
            <person name="Davenport K."/>
            <person name="Daligault H."/>
            <person name="Erkkila T."/>
            <person name="Gu W."/>
            <person name="Munk A.C.C."/>
            <person name="Teshima H."/>
            <person name="Xu Y."/>
            <person name="Chain P."/>
            <person name="Chen A."/>
            <person name="Krypides N."/>
            <person name="Mavromatis K."/>
            <person name="Markowitz V."/>
            <person name="Szeto E."/>
            <person name="Ivanova N."/>
            <person name="Mikhailova N."/>
            <person name="Ovchinnikova G."/>
            <person name="Pagani I."/>
            <person name="Pati A."/>
            <person name="Goodwin L."/>
            <person name="Peters L."/>
            <person name="Pitluck S."/>
            <person name="Woyke T."/>
            <person name="Kerfeld C."/>
        </authorList>
    </citation>
    <scope>NUCLEOTIDE SEQUENCE [LARGE SCALE GENOMIC DNA]</scope>
    <source>
        <strain evidence="1 2">PCC 7112</strain>
    </source>
</reference>
<dbReference type="Proteomes" id="UP000010478">
    <property type="component" value="Chromosome"/>
</dbReference>